<evidence type="ECO:0000313" key="2">
    <source>
        <dbReference type="EMBL" id="TFF33642.1"/>
    </source>
</evidence>
<gene>
    <name evidence="2" type="ORF">E2R66_25070</name>
</gene>
<evidence type="ECO:0000313" key="3">
    <source>
        <dbReference type="Proteomes" id="UP000297540"/>
    </source>
</evidence>
<accession>A0A4Y8S3X8</accession>
<dbReference type="EMBL" id="SOZE01000041">
    <property type="protein sequence ID" value="TFF33642.1"/>
    <property type="molecule type" value="Genomic_DNA"/>
</dbReference>
<dbReference type="Proteomes" id="UP000297540">
    <property type="component" value="Unassembled WGS sequence"/>
</dbReference>
<feature type="signal peptide" evidence="1">
    <location>
        <begin position="1"/>
        <end position="20"/>
    </location>
</feature>
<evidence type="ECO:0000256" key="1">
    <source>
        <dbReference type="SAM" id="SignalP"/>
    </source>
</evidence>
<dbReference type="AlphaFoldDB" id="A0A4Y8S3X8"/>
<name>A0A4Y8S3X8_9SPHI</name>
<organism evidence="2 3">
    <name type="scientific">Mucilaginibacter psychrotolerans</name>
    <dbReference type="NCBI Taxonomy" id="1524096"/>
    <lineage>
        <taxon>Bacteria</taxon>
        <taxon>Pseudomonadati</taxon>
        <taxon>Bacteroidota</taxon>
        <taxon>Sphingobacteriia</taxon>
        <taxon>Sphingobacteriales</taxon>
        <taxon>Sphingobacteriaceae</taxon>
        <taxon>Mucilaginibacter</taxon>
    </lineage>
</organism>
<dbReference type="RefSeq" id="WP_134737962.1">
    <property type="nucleotide sequence ID" value="NZ_SOZE01000041.1"/>
</dbReference>
<sequence length="152" mass="17474">MFACKTSLFACMLVSRKTMLATLLMLVDFGPHRTHETRNPASVLLRTFAQKPAGISWKTTTKKGAKARKSWNFFCAPSAMYLAKNRHSMQILRFLSLHRKNNKKQLKTPKNLRKTQIFDGILANLSKYQRQQTGSYTVTMPARFYPVIPTFL</sequence>
<feature type="chain" id="PRO_5021331743" description="Secreted protein" evidence="1">
    <location>
        <begin position="21"/>
        <end position="152"/>
    </location>
</feature>
<proteinExistence type="predicted"/>
<protein>
    <recommendedName>
        <fullName evidence="4">Secreted protein</fullName>
    </recommendedName>
</protein>
<keyword evidence="1" id="KW-0732">Signal</keyword>
<evidence type="ECO:0008006" key="4">
    <source>
        <dbReference type="Google" id="ProtNLM"/>
    </source>
</evidence>
<keyword evidence="3" id="KW-1185">Reference proteome</keyword>
<reference evidence="2 3" key="1">
    <citation type="journal article" date="2017" name="Int. J. Syst. Evol. Microbiol.">
        <title>Mucilaginibacterpsychrotolerans sp. nov., isolated from peatlands.</title>
        <authorList>
            <person name="Deng Y."/>
            <person name="Shen L."/>
            <person name="Xu B."/>
            <person name="Liu Y."/>
            <person name="Gu Z."/>
            <person name="Liu H."/>
            <person name="Zhou Y."/>
        </authorList>
    </citation>
    <scope>NUCLEOTIDE SEQUENCE [LARGE SCALE GENOMIC DNA]</scope>
    <source>
        <strain evidence="2 3">NH7-4</strain>
    </source>
</reference>
<comment type="caution">
    <text evidence="2">The sequence shown here is derived from an EMBL/GenBank/DDBJ whole genome shotgun (WGS) entry which is preliminary data.</text>
</comment>